<evidence type="ECO:0000313" key="1">
    <source>
        <dbReference type="EMBL" id="SHI56759.1"/>
    </source>
</evidence>
<keyword evidence="1" id="KW-0808">Transferase</keyword>
<organism evidence="1 2">
    <name type="scientific">Malonomonas rubra DSM 5091</name>
    <dbReference type="NCBI Taxonomy" id="1122189"/>
    <lineage>
        <taxon>Bacteria</taxon>
        <taxon>Pseudomonadati</taxon>
        <taxon>Thermodesulfobacteriota</taxon>
        <taxon>Desulfuromonadia</taxon>
        <taxon>Desulfuromonadales</taxon>
        <taxon>Geopsychrobacteraceae</taxon>
        <taxon>Malonomonas</taxon>
    </lineage>
</organism>
<dbReference type="STRING" id="1122189.SAMN02745165_00429"/>
<keyword evidence="2" id="KW-1185">Reference proteome</keyword>
<dbReference type="RefSeq" id="WP_084091670.1">
    <property type="nucleotide sequence ID" value="NZ_FQZT01000001.1"/>
</dbReference>
<dbReference type="Gene3D" id="1.10.510.10">
    <property type="entry name" value="Transferase(Phosphotransferase) domain 1"/>
    <property type="match status" value="2"/>
</dbReference>
<evidence type="ECO:0000313" key="2">
    <source>
        <dbReference type="Proteomes" id="UP000184171"/>
    </source>
</evidence>
<proteinExistence type="predicted"/>
<dbReference type="InterPro" id="IPR011009">
    <property type="entry name" value="Kinase-like_dom_sf"/>
</dbReference>
<protein>
    <submittedName>
        <fullName evidence="1">Lipopolysaccharide kinase (Kdo/WaaP) family protein</fullName>
    </submittedName>
</protein>
<dbReference type="Pfam" id="PF06293">
    <property type="entry name" value="Kdo"/>
    <property type="match status" value="1"/>
</dbReference>
<dbReference type="OrthoDB" id="8532943at2"/>
<dbReference type="GO" id="GO:0016301">
    <property type="term" value="F:kinase activity"/>
    <property type="evidence" value="ECO:0007669"/>
    <property type="project" value="UniProtKB-KW"/>
</dbReference>
<dbReference type="SUPFAM" id="SSF56112">
    <property type="entry name" value="Protein kinase-like (PK-like)"/>
    <property type="match status" value="2"/>
</dbReference>
<dbReference type="EMBL" id="FQZT01000001">
    <property type="protein sequence ID" value="SHI56759.1"/>
    <property type="molecule type" value="Genomic_DNA"/>
</dbReference>
<dbReference type="AlphaFoldDB" id="A0A1M6C6Z9"/>
<gene>
    <name evidence="1" type="ORF">SAMN02745165_00429</name>
</gene>
<sequence>MSYEIKSWPRVLKLASNDTLTCVAPLRDLPGKRMVCKGEWQDQPVVAKIFLDPGHGKRHFNREKKGIDALRETGISTPPLLFAGTAENQNPVLIFAELPSPQTALQLWQQAADDTQKTELLQTLLSLLAQHHQSGLQQKDLHLGNFLFSDDTWYTIDGDAVDSSQLGTPLDLTASLSNLALFFAQLPPDSDDLIANVLDSYTYPRGLNSHQVITQLTEQLSVVRTRRRQTYVKKSYRTCSEFIRQDNPGQIAIYRRDCDTERITELLKDPDSLIERGEILKDGNSATVVRIPHPDGDWVIKRYNYKSFWHGLKRCLRPTRAWRSWGNSHRLKISDIKTPKAVAVIEKRLGPLRLGAYFVCENLSAPDAQSYFARDQLDEKDSAAANLVTLFKQLHKLGIHHGDCKATNFLIHQQQPWVIDLDAMREYRSRDTFLRRYQSDRHRFLANWQCDLRLQSWFVQNLPS</sequence>
<dbReference type="Proteomes" id="UP000184171">
    <property type="component" value="Unassembled WGS sequence"/>
</dbReference>
<name>A0A1M6C6Z9_MALRU</name>
<accession>A0A1M6C6Z9</accession>
<keyword evidence="1" id="KW-0418">Kinase</keyword>
<reference evidence="1 2" key="1">
    <citation type="submission" date="2016-11" db="EMBL/GenBank/DDBJ databases">
        <authorList>
            <person name="Jaros S."/>
            <person name="Januszkiewicz K."/>
            <person name="Wedrychowicz H."/>
        </authorList>
    </citation>
    <scope>NUCLEOTIDE SEQUENCE [LARGE SCALE GENOMIC DNA]</scope>
    <source>
        <strain evidence="1 2">DSM 5091</strain>
    </source>
</reference>